<evidence type="ECO:0000256" key="15">
    <source>
        <dbReference type="ARBA" id="ARBA00023136"/>
    </source>
</evidence>
<keyword evidence="11 16" id="KW-0630">Potassium</keyword>
<feature type="binding site" evidence="16">
    <location>
        <position position="542"/>
    </location>
    <ligand>
        <name>Mg(2+)</name>
        <dbReference type="ChEBI" id="CHEBI:18420"/>
    </ligand>
</feature>
<keyword evidence="13 16" id="KW-1133">Transmembrane helix</keyword>
<evidence type="ECO:0000256" key="13">
    <source>
        <dbReference type="ARBA" id="ARBA00022989"/>
    </source>
</evidence>
<dbReference type="NCBIfam" id="TIGR01497">
    <property type="entry name" value="kdpB"/>
    <property type="match status" value="1"/>
</dbReference>
<dbReference type="InterPro" id="IPR023298">
    <property type="entry name" value="ATPase_P-typ_TM_dom_sf"/>
</dbReference>
<keyword evidence="6 16" id="KW-0812">Transmembrane</keyword>
<dbReference type="RefSeq" id="WP_344636383.1">
    <property type="nucleotide sequence ID" value="NZ_BAAATR010000009.1"/>
</dbReference>
<comment type="caution">
    <text evidence="16">Lacks conserved residue(s) required for the propagation of feature annotation.</text>
</comment>
<dbReference type="InterPro" id="IPR036412">
    <property type="entry name" value="HAD-like_sf"/>
</dbReference>
<dbReference type="InterPro" id="IPR044492">
    <property type="entry name" value="P_typ_ATPase_HD_dom"/>
</dbReference>
<sequence length="707" mass="73756">MSSTLTPAPADQADTTEAAAAPHRVSAGLLDPKLIVSSLPDAVKKLDPRVMVKNPVMFVVEVGSVVTTVSAIAHPSVFAWAITVWLWLTTVFANLAEAVAEGRGKAQADTLRKAKTESVARRLVNWPASDQEEEVPGTALQLGDHVVVEAGQIIPGDGDVVEGVASVDESAITGESAPVIRESGGDRSAVTGGTKVLSDRIVVKIATEPGKSFIDRMIALVEGAARQKTPNEIALNILLASLTIVFLIAVVTLQPMATFAGAPQTMIVLVALIVALIPTTIGALLSAIGIAGMDRLVQRNVLAMSGRAVEAAGDVNTLLLDKTGTITYGNRQAAEFQPAQGVTEAELADAAQLSSLADETPEGRSIVVLAKNEYGLRARAQGELTHATWVPFTAQTRMSGVDLDEAEGVHSVRKGAAGSVIKWVTENGGTVGDDIAQLVDGISAAGGTPLVVASRIGEANPRALGVIYLKDVVKDGMRERFDELRRMGIKTIMITGDNPLTAKAIADEAGVDDFLAEATPEDKMALIKKEQEGGKLVAMTGDGTNDAPALAQADVGVAMNTGTMAAKEAGNMVDLDSNPTKLIEIVEIGKQLLITRGALTTFSIANDVAKYFAIIPAMFAGVYPGLKHLNIMGLHSPTSAITSAIIFNALVIIGLIPLALRGVKYRPADASSLLARNIGVYGIGGLIVPFIGIKLIDLVVQFIPGLS</sequence>
<dbReference type="Gene3D" id="3.40.50.1000">
    <property type="entry name" value="HAD superfamily/HAD-like"/>
    <property type="match status" value="1"/>
</dbReference>
<dbReference type="SFLD" id="SFLDF00027">
    <property type="entry name" value="p-type_atpase"/>
    <property type="match status" value="1"/>
</dbReference>
<feature type="transmembrane region" description="Helical" evidence="16">
    <location>
        <begin position="638"/>
        <end position="660"/>
    </location>
</feature>
<evidence type="ECO:0000256" key="4">
    <source>
        <dbReference type="ARBA" id="ARBA00022538"/>
    </source>
</evidence>
<feature type="transmembrane region" description="Helical" evidence="16">
    <location>
        <begin position="233"/>
        <end position="254"/>
    </location>
</feature>
<dbReference type="SFLD" id="SFLDS00003">
    <property type="entry name" value="Haloacid_Dehalogenase"/>
    <property type="match status" value="1"/>
</dbReference>
<comment type="similarity">
    <text evidence="16">Belongs to the cation transport ATPase (P-type) (TC 3.A.3) family. Type IA subfamily.</text>
</comment>
<feature type="binding site" evidence="16">
    <location>
        <position position="414"/>
    </location>
    <ligand>
        <name>ATP</name>
        <dbReference type="ChEBI" id="CHEBI:30616"/>
    </ligand>
</feature>
<evidence type="ECO:0000256" key="5">
    <source>
        <dbReference type="ARBA" id="ARBA00022553"/>
    </source>
</evidence>
<gene>
    <name evidence="18" type="primary">kdpB_1</name>
    <name evidence="16" type="synonym">kdpB</name>
    <name evidence="18" type="ORF">GCM10010430_24950</name>
</gene>
<proteinExistence type="inferred from homology"/>
<evidence type="ECO:0000259" key="17">
    <source>
        <dbReference type="Pfam" id="PF00122"/>
    </source>
</evidence>
<evidence type="ECO:0000313" key="18">
    <source>
        <dbReference type="EMBL" id="GAA2242383.1"/>
    </source>
</evidence>
<dbReference type="Pfam" id="PF00122">
    <property type="entry name" value="E1-E2_ATPase"/>
    <property type="match status" value="1"/>
</dbReference>
<feature type="binding site" evidence="16">
    <location>
        <position position="546"/>
    </location>
    <ligand>
        <name>Mg(2+)</name>
        <dbReference type="ChEBI" id="CHEBI:18420"/>
    </ligand>
</feature>
<evidence type="ECO:0000256" key="9">
    <source>
        <dbReference type="ARBA" id="ARBA00022840"/>
    </source>
</evidence>
<comment type="subunit">
    <text evidence="16">The system is composed of three essential subunits: KdpA, KdpB and KdpC.</text>
</comment>
<dbReference type="InterPro" id="IPR018303">
    <property type="entry name" value="ATPase_P-typ_P_site"/>
</dbReference>
<dbReference type="InterPro" id="IPR059000">
    <property type="entry name" value="ATPase_P-type_domA"/>
</dbReference>
<keyword evidence="7 16" id="KW-0479">Metal-binding</keyword>
<evidence type="ECO:0000256" key="11">
    <source>
        <dbReference type="ARBA" id="ARBA00022958"/>
    </source>
</evidence>
<evidence type="ECO:0000256" key="8">
    <source>
        <dbReference type="ARBA" id="ARBA00022741"/>
    </source>
</evidence>
<dbReference type="InterPro" id="IPR023299">
    <property type="entry name" value="ATPase_P-typ_cyto_dom_N"/>
</dbReference>
<keyword evidence="5 16" id="KW-0597">Phosphoprotein</keyword>
<keyword evidence="14 16" id="KW-0406">Ion transport</keyword>
<dbReference type="PROSITE" id="PS00154">
    <property type="entry name" value="ATPASE_E1_E2"/>
    <property type="match status" value="1"/>
</dbReference>
<reference evidence="19" key="1">
    <citation type="journal article" date="2019" name="Int. J. Syst. Evol. Microbiol.">
        <title>The Global Catalogue of Microorganisms (GCM) 10K type strain sequencing project: providing services to taxonomists for standard genome sequencing and annotation.</title>
        <authorList>
            <consortium name="The Broad Institute Genomics Platform"/>
            <consortium name="The Broad Institute Genome Sequencing Center for Infectious Disease"/>
            <person name="Wu L."/>
            <person name="Ma J."/>
        </authorList>
    </citation>
    <scope>NUCLEOTIDE SEQUENCE [LARGE SCALE GENOMIC DNA]</scope>
    <source>
        <strain evidence="19">JCM 7356</strain>
    </source>
</reference>
<feature type="transmembrane region" description="Helical" evidence="16">
    <location>
        <begin position="266"/>
        <end position="290"/>
    </location>
</feature>
<dbReference type="HAMAP" id="MF_00285">
    <property type="entry name" value="KdpB"/>
    <property type="match status" value="1"/>
</dbReference>
<evidence type="ECO:0000256" key="1">
    <source>
        <dbReference type="ARBA" id="ARBA00004651"/>
    </source>
</evidence>
<protein>
    <recommendedName>
        <fullName evidence="16">Potassium-transporting ATPase ATP-binding subunit</fullName>
        <ecNumber evidence="16">7.2.2.6</ecNumber>
    </recommendedName>
    <alternativeName>
        <fullName evidence="16">ATP phosphohydrolase [potassium-transporting] B chain</fullName>
    </alternativeName>
    <alternativeName>
        <fullName evidence="16">Potassium-binding and translocating subunit B</fullName>
    </alternativeName>
    <alternativeName>
        <fullName evidence="16">Potassium-translocating ATPase B chain</fullName>
    </alternativeName>
</protein>
<feature type="binding site" evidence="16">
    <location>
        <position position="362"/>
    </location>
    <ligand>
        <name>ATP</name>
        <dbReference type="ChEBI" id="CHEBI:30616"/>
    </ligand>
</feature>
<keyword evidence="2 16" id="KW-0813">Transport</keyword>
<evidence type="ECO:0000256" key="12">
    <source>
        <dbReference type="ARBA" id="ARBA00022967"/>
    </source>
</evidence>
<comment type="function">
    <text evidence="16">Part of the high-affinity ATP-driven potassium transport (or Kdp) system, which catalyzes the hydrolysis of ATP coupled with the electrogenic transport of potassium into the cytoplasm. This subunit is responsible for energy coupling to the transport system and for the release of the potassium ions to the cytoplasm.</text>
</comment>
<feature type="binding site" evidence="16">
    <location>
        <position position="358"/>
    </location>
    <ligand>
        <name>ATP</name>
        <dbReference type="ChEBI" id="CHEBI:30616"/>
    </ligand>
</feature>
<keyword evidence="15 16" id="KW-0472">Membrane</keyword>
<dbReference type="Proteomes" id="UP001500305">
    <property type="component" value="Unassembled WGS sequence"/>
</dbReference>
<dbReference type="EMBL" id="BAAATR010000009">
    <property type="protein sequence ID" value="GAA2242383.1"/>
    <property type="molecule type" value="Genomic_DNA"/>
</dbReference>
<comment type="subcellular location">
    <subcellularLocation>
        <location evidence="1 16">Cell membrane</location>
        <topology evidence="1 16">Multi-pass membrane protein</topology>
    </subcellularLocation>
</comment>
<comment type="catalytic activity">
    <reaction evidence="16">
        <text>K(+)(out) + ATP + H2O = K(+)(in) + ADP + phosphate + H(+)</text>
        <dbReference type="Rhea" id="RHEA:16777"/>
        <dbReference type="ChEBI" id="CHEBI:15377"/>
        <dbReference type="ChEBI" id="CHEBI:15378"/>
        <dbReference type="ChEBI" id="CHEBI:29103"/>
        <dbReference type="ChEBI" id="CHEBI:30616"/>
        <dbReference type="ChEBI" id="CHEBI:43474"/>
        <dbReference type="ChEBI" id="CHEBI:456216"/>
        <dbReference type="EC" id="7.2.2.6"/>
    </reaction>
</comment>
<dbReference type="NCBIfam" id="TIGR01494">
    <property type="entry name" value="ATPase_P-type"/>
    <property type="match status" value="2"/>
</dbReference>
<evidence type="ECO:0000256" key="2">
    <source>
        <dbReference type="ARBA" id="ARBA00022448"/>
    </source>
</evidence>
<evidence type="ECO:0000313" key="19">
    <source>
        <dbReference type="Proteomes" id="UP001500305"/>
    </source>
</evidence>
<keyword evidence="8 16" id="KW-0547">Nucleotide-binding</keyword>
<keyword evidence="4 16" id="KW-0633">Potassium transport</keyword>
<dbReference type="Gene3D" id="3.40.1110.10">
    <property type="entry name" value="Calcium-transporting ATPase, cytoplasmic domain N"/>
    <property type="match status" value="1"/>
</dbReference>
<dbReference type="InterPro" id="IPR006391">
    <property type="entry name" value="P-type_ATPase_bsu_IA"/>
</dbReference>
<dbReference type="InterPro" id="IPR008250">
    <property type="entry name" value="ATPase_P-typ_transduc_dom_A_sf"/>
</dbReference>
<feature type="domain" description="P-type ATPase A" evidence="17">
    <location>
        <begin position="128"/>
        <end position="222"/>
    </location>
</feature>
<feature type="transmembrane region" description="Helical" evidence="16">
    <location>
        <begin position="608"/>
        <end position="626"/>
    </location>
</feature>
<dbReference type="SUPFAM" id="SSF81660">
    <property type="entry name" value="Metal cation-transporting ATPase, ATP-binding domain N"/>
    <property type="match status" value="1"/>
</dbReference>
<dbReference type="Pfam" id="PF00702">
    <property type="entry name" value="Hydrolase"/>
    <property type="match status" value="1"/>
</dbReference>
<dbReference type="PANTHER" id="PTHR43743:SF1">
    <property type="entry name" value="POTASSIUM-TRANSPORTING ATPASE ATP-BINDING SUBUNIT"/>
    <property type="match status" value="1"/>
</dbReference>
<dbReference type="Gene3D" id="2.70.150.10">
    <property type="entry name" value="Calcium-transporting ATPase, cytoplasmic transduction domain A"/>
    <property type="match status" value="1"/>
</dbReference>
<organism evidence="18 19">
    <name type="scientific">Kitasatospora cystarginea</name>
    <dbReference type="NCBI Taxonomy" id="58350"/>
    <lineage>
        <taxon>Bacteria</taxon>
        <taxon>Bacillati</taxon>
        <taxon>Actinomycetota</taxon>
        <taxon>Actinomycetes</taxon>
        <taxon>Kitasatosporales</taxon>
        <taxon>Streptomycetaceae</taxon>
        <taxon>Kitasatospora</taxon>
    </lineage>
</organism>
<evidence type="ECO:0000256" key="14">
    <source>
        <dbReference type="ARBA" id="ARBA00023065"/>
    </source>
</evidence>
<feature type="transmembrane region" description="Helical" evidence="16">
    <location>
        <begin position="680"/>
        <end position="703"/>
    </location>
</feature>
<evidence type="ECO:0000256" key="6">
    <source>
        <dbReference type="ARBA" id="ARBA00022692"/>
    </source>
</evidence>
<dbReference type="SUPFAM" id="SSF56784">
    <property type="entry name" value="HAD-like"/>
    <property type="match status" value="1"/>
</dbReference>
<dbReference type="SFLD" id="SFLDG00002">
    <property type="entry name" value="C1.7:_P-type_atpase_like"/>
    <property type="match status" value="1"/>
</dbReference>
<dbReference type="PRINTS" id="PR00119">
    <property type="entry name" value="CATATPASE"/>
</dbReference>
<feature type="active site" description="4-aspartylphosphate intermediate" evidence="16">
    <location>
        <position position="321"/>
    </location>
</feature>
<name>A0ABP5QQP4_9ACTN</name>
<dbReference type="EC" id="7.2.2.6" evidence="16"/>
<dbReference type="SUPFAM" id="SSF81653">
    <property type="entry name" value="Calcium ATPase, transduction domain A"/>
    <property type="match status" value="1"/>
</dbReference>
<keyword evidence="9 16" id="KW-0067">ATP-binding</keyword>
<dbReference type="PANTHER" id="PTHR43743">
    <property type="entry name" value="POTASSIUM-TRANSPORTING ATPASE ATP-BINDING SUBUNIT"/>
    <property type="match status" value="1"/>
</dbReference>
<evidence type="ECO:0000256" key="16">
    <source>
        <dbReference type="HAMAP-Rule" id="MF_00285"/>
    </source>
</evidence>
<keyword evidence="3 16" id="KW-1003">Cell membrane</keyword>
<evidence type="ECO:0000256" key="7">
    <source>
        <dbReference type="ARBA" id="ARBA00022723"/>
    </source>
</evidence>
<keyword evidence="12 16" id="KW-1278">Translocase</keyword>
<dbReference type="InterPro" id="IPR023214">
    <property type="entry name" value="HAD_sf"/>
</dbReference>
<dbReference type="InterPro" id="IPR001757">
    <property type="entry name" value="P_typ_ATPase"/>
</dbReference>
<keyword evidence="10 16" id="KW-0460">Magnesium</keyword>
<accession>A0ABP5QQP4</accession>
<evidence type="ECO:0000256" key="10">
    <source>
        <dbReference type="ARBA" id="ARBA00022842"/>
    </source>
</evidence>
<dbReference type="SUPFAM" id="SSF81665">
    <property type="entry name" value="Calcium ATPase, transmembrane domain M"/>
    <property type="match status" value="1"/>
</dbReference>
<dbReference type="CDD" id="cd02078">
    <property type="entry name" value="P-type_ATPase_K"/>
    <property type="match status" value="1"/>
</dbReference>
<feature type="binding site" evidence="16">
    <location>
        <begin position="392"/>
        <end position="399"/>
    </location>
    <ligand>
        <name>ATP</name>
        <dbReference type="ChEBI" id="CHEBI:30616"/>
    </ligand>
</feature>
<keyword evidence="19" id="KW-1185">Reference proteome</keyword>
<evidence type="ECO:0000256" key="3">
    <source>
        <dbReference type="ARBA" id="ARBA00022475"/>
    </source>
</evidence>
<feature type="transmembrane region" description="Helical" evidence="16">
    <location>
        <begin position="78"/>
        <end position="96"/>
    </location>
</feature>
<comment type="caution">
    <text evidence="18">The sequence shown here is derived from an EMBL/GenBank/DDBJ whole genome shotgun (WGS) entry which is preliminary data.</text>
</comment>